<dbReference type="GO" id="GO:0046872">
    <property type="term" value="F:metal ion binding"/>
    <property type="evidence" value="ECO:0007669"/>
    <property type="project" value="UniProtKB-KW"/>
</dbReference>
<dbReference type="PROSITE" id="PS51891">
    <property type="entry name" value="CENP_V_GFA"/>
    <property type="match status" value="1"/>
</dbReference>
<protein>
    <submittedName>
        <fullName evidence="6">Uncharacterized conserved protein</fullName>
    </submittedName>
</protein>
<keyword evidence="7" id="KW-1185">Reference proteome</keyword>
<keyword evidence="2" id="KW-0479">Metal-binding</keyword>
<evidence type="ECO:0000256" key="1">
    <source>
        <dbReference type="ARBA" id="ARBA00005495"/>
    </source>
</evidence>
<dbReference type="InterPro" id="IPR011057">
    <property type="entry name" value="Mss4-like_sf"/>
</dbReference>
<dbReference type="PANTHER" id="PTHR33337">
    <property type="entry name" value="GFA DOMAIN-CONTAINING PROTEIN"/>
    <property type="match status" value="1"/>
</dbReference>
<dbReference type="Pfam" id="PF04828">
    <property type="entry name" value="GFA"/>
    <property type="match status" value="1"/>
</dbReference>
<sequence>MTHQGSCLCGAIRFTVSGELPAPNACHCTQCRKQSGHYWASIDIARDRLQLQDDAQLRWYQASAKVRRGFCGTCGSFLFWDPIGGAATAVAMGAFDGPTQTKLALHIFTDDKGDYYDITDGLPQNRH</sequence>
<dbReference type="Gene3D" id="3.90.1590.10">
    <property type="entry name" value="glutathione-dependent formaldehyde- activating enzyme (gfa)"/>
    <property type="match status" value="1"/>
</dbReference>
<evidence type="ECO:0000313" key="6">
    <source>
        <dbReference type="EMBL" id="SOH94812.1"/>
    </source>
</evidence>
<proteinExistence type="inferred from homology"/>
<name>A0A2C9CU68_9RHOB</name>
<dbReference type="Proteomes" id="UP000220034">
    <property type="component" value="Unassembled WGS sequence"/>
</dbReference>
<evidence type="ECO:0000313" key="7">
    <source>
        <dbReference type="Proteomes" id="UP000220034"/>
    </source>
</evidence>
<evidence type="ECO:0000256" key="2">
    <source>
        <dbReference type="ARBA" id="ARBA00022723"/>
    </source>
</evidence>
<dbReference type="RefSeq" id="WP_097930728.1">
    <property type="nucleotide sequence ID" value="NZ_OCTN01000005.1"/>
</dbReference>
<comment type="similarity">
    <text evidence="1">Belongs to the Gfa family.</text>
</comment>
<keyword evidence="4" id="KW-0456">Lyase</keyword>
<gene>
    <name evidence="6" type="ORF">SAMN06273572_105238</name>
</gene>
<dbReference type="AlphaFoldDB" id="A0A2C9CU68"/>
<keyword evidence="3" id="KW-0862">Zinc</keyword>
<dbReference type="EMBL" id="OCTN01000005">
    <property type="protein sequence ID" value="SOH94812.1"/>
    <property type="molecule type" value="Genomic_DNA"/>
</dbReference>
<dbReference type="OrthoDB" id="9807246at2"/>
<reference evidence="7" key="1">
    <citation type="submission" date="2017-09" db="EMBL/GenBank/DDBJ databases">
        <authorList>
            <person name="Varghese N."/>
            <person name="Submissions S."/>
        </authorList>
    </citation>
    <scope>NUCLEOTIDE SEQUENCE [LARGE SCALE GENOMIC DNA]</scope>
    <source>
        <strain evidence="7">C7</strain>
    </source>
</reference>
<dbReference type="PANTHER" id="PTHR33337:SF40">
    <property type="entry name" value="CENP-V_GFA DOMAIN-CONTAINING PROTEIN-RELATED"/>
    <property type="match status" value="1"/>
</dbReference>
<organism evidence="6 7">
    <name type="scientific">Pontivivens marinum</name>
    <dbReference type="NCBI Taxonomy" id="1690039"/>
    <lineage>
        <taxon>Bacteria</taxon>
        <taxon>Pseudomonadati</taxon>
        <taxon>Pseudomonadota</taxon>
        <taxon>Alphaproteobacteria</taxon>
        <taxon>Rhodobacterales</taxon>
        <taxon>Paracoccaceae</taxon>
        <taxon>Pontivivens</taxon>
    </lineage>
</organism>
<dbReference type="SUPFAM" id="SSF51316">
    <property type="entry name" value="Mss4-like"/>
    <property type="match status" value="1"/>
</dbReference>
<evidence type="ECO:0000259" key="5">
    <source>
        <dbReference type="PROSITE" id="PS51891"/>
    </source>
</evidence>
<feature type="domain" description="CENP-V/GFA" evidence="5">
    <location>
        <begin position="3"/>
        <end position="117"/>
    </location>
</feature>
<accession>A0A2C9CU68</accession>
<dbReference type="GO" id="GO:0016846">
    <property type="term" value="F:carbon-sulfur lyase activity"/>
    <property type="evidence" value="ECO:0007669"/>
    <property type="project" value="InterPro"/>
</dbReference>
<dbReference type="InterPro" id="IPR006913">
    <property type="entry name" value="CENP-V/GFA"/>
</dbReference>
<evidence type="ECO:0000256" key="4">
    <source>
        <dbReference type="ARBA" id="ARBA00023239"/>
    </source>
</evidence>
<evidence type="ECO:0000256" key="3">
    <source>
        <dbReference type="ARBA" id="ARBA00022833"/>
    </source>
</evidence>